<accession>A0A084SS87</accession>
<dbReference type="SUPFAM" id="SSF103196">
    <property type="entry name" value="Roadblock/LC7 domain"/>
    <property type="match status" value="1"/>
</dbReference>
<reference evidence="2 3" key="1">
    <citation type="submission" date="2014-07" db="EMBL/GenBank/DDBJ databases">
        <title>Draft Genome Sequence of Gephyronic Acid Producer, Cystobacter violaceus Strain Cb vi76.</title>
        <authorList>
            <person name="Stevens D.C."/>
            <person name="Young J."/>
            <person name="Carmichael R."/>
            <person name="Tan J."/>
            <person name="Taylor R.E."/>
        </authorList>
    </citation>
    <scope>NUCLEOTIDE SEQUENCE [LARGE SCALE GENOMIC DNA]</scope>
    <source>
        <strain evidence="2 3">Cb vi76</strain>
    </source>
</reference>
<sequence>MGTQLVMYEEEFTKINAVCDRLTKDANAKVVFLVDKNGQLISSAGQTQNIDTTSLASLTAGNVAAMGGLAKLIGENEFPHQFHEGAKDSLYMTIVGSRVVLVVIFDNRTSLGLVRLRIKKASDELTKIFESLVKKTDGPGVGSPFAEISDDDIDNLFSE</sequence>
<dbReference type="InterPro" id="IPR004942">
    <property type="entry name" value="Roadblock/LAMTOR2_dom"/>
</dbReference>
<evidence type="ECO:0000259" key="1">
    <source>
        <dbReference type="SMART" id="SM00960"/>
    </source>
</evidence>
<name>A0A084SS87_9BACT</name>
<evidence type="ECO:0000313" key="3">
    <source>
        <dbReference type="Proteomes" id="UP000028547"/>
    </source>
</evidence>
<evidence type="ECO:0000313" key="2">
    <source>
        <dbReference type="EMBL" id="KFA91322.1"/>
    </source>
</evidence>
<feature type="domain" description="Roadblock/LAMTOR2" evidence="1">
    <location>
        <begin position="15"/>
        <end position="105"/>
    </location>
</feature>
<protein>
    <submittedName>
        <fullName evidence="2">Dynein regulation protein LC7</fullName>
    </submittedName>
</protein>
<dbReference type="GO" id="GO:0060090">
    <property type="term" value="F:molecular adaptor activity"/>
    <property type="evidence" value="ECO:0007669"/>
    <property type="project" value="InterPro"/>
</dbReference>
<dbReference type="EMBL" id="JPMI01000150">
    <property type="protein sequence ID" value="KFA91322.1"/>
    <property type="molecule type" value="Genomic_DNA"/>
</dbReference>
<dbReference type="InterPro" id="IPR037587">
    <property type="entry name" value="LAMTOR2-like"/>
</dbReference>
<dbReference type="RefSeq" id="WP_002626753.1">
    <property type="nucleotide sequence ID" value="NZ_JPMI01000150.1"/>
</dbReference>
<proteinExistence type="predicted"/>
<dbReference type="GO" id="GO:0005085">
    <property type="term" value="F:guanyl-nucleotide exchange factor activity"/>
    <property type="evidence" value="ECO:0007669"/>
    <property type="project" value="InterPro"/>
</dbReference>
<dbReference type="AlphaFoldDB" id="A0A084SS87"/>
<dbReference type="GO" id="GO:0032008">
    <property type="term" value="P:positive regulation of TOR signaling"/>
    <property type="evidence" value="ECO:0007669"/>
    <property type="project" value="InterPro"/>
</dbReference>
<dbReference type="SMART" id="SM00960">
    <property type="entry name" value="Robl_LC7"/>
    <property type="match status" value="1"/>
</dbReference>
<dbReference type="Gene3D" id="3.30.450.30">
    <property type="entry name" value="Dynein light chain 2a, cytoplasmic"/>
    <property type="match status" value="1"/>
</dbReference>
<dbReference type="PANTHER" id="PTHR13323">
    <property type="entry name" value="LATE ENDOSOMAL/LYSOSOMAL MP1 INTERACTING PROTEIN"/>
    <property type="match status" value="1"/>
</dbReference>
<gene>
    <name evidence="2" type="ORF">Q664_22815</name>
</gene>
<organism evidence="2 3">
    <name type="scientific">Archangium violaceum Cb vi76</name>
    <dbReference type="NCBI Taxonomy" id="1406225"/>
    <lineage>
        <taxon>Bacteria</taxon>
        <taxon>Pseudomonadati</taxon>
        <taxon>Myxococcota</taxon>
        <taxon>Myxococcia</taxon>
        <taxon>Myxococcales</taxon>
        <taxon>Cystobacterineae</taxon>
        <taxon>Archangiaceae</taxon>
        <taxon>Archangium</taxon>
    </lineage>
</organism>
<dbReference type="Proteomes" id="UP000028547">
    <property type="component" value="Unassembled WGS sequence"/>
</dbReference>
<comment type="caution">
    <text evidence="2">The sequence shown here is derived from an EMBL/GenBank/DDBJ whole genome shotgun (WGS) entry which is preliminary data.</text>
</comment>
<dbReference type="Pfam" id="PF03259">
    <property type="entry name" value="Robl_LC7"/>
    <property type="match status" value="1"/>
</dbReference>